<sequence length="289" mass="32683">MKINDLKKVAVIGGGLMGRQIALNTAIYGVDTYVADANPEILPVIKEWEETYLEGRINKGKLTAEQVATTKQHFHIANSIEEAVTDADLVIEAIIENKEIKQEFFTNLNKLVRKDTIIATNSSFLYSSMFEDCVDNPTRLANLHFFNPALVMKLTEVVQGPQTSDETVQFLLDFSRKTGKDPVWVKKEIEGFIANRILRAVANEALYLVEEGVATPEEIDIAAEKGLNYPMGPFKLMDLTGVDLSYFNLKRVYDETGEKRAGFDLLKKKYEANEWGRKTGKGWYEYPKK</sequence>
<name>A0A0S3K7X0_9ENTE</name>
<evidence type="ECO:0000259" key="6">
    <source>
        <dbReference type="Pfam" id="PF00725"/>
    </source>
</evidence>
<feature type="binding site" evidence="5">
    <location>
        <position position="96"/>
    </location>
    <ligand>
        <name>NAD(+)</name>
        <dbReference type="ChEBI" id="CHEBI:57540"/>
    </ligand>
</feature>
<dbReference type="GO" id="GO:0070403">
    <property type="term" value="F:NAD+ binding"/>
    <property type="evidence" value="ECO:0007669"/>
    <property type="project" value="InterPro"/>
</dbReference>
<dbReference type="Pfam" id="PF02737">
    <property type="entry name" value="3HCDH_N"/>
    <property type="match status" value="1"/>
</dbReference>
<dbReference type="Gene3D" id="3.40.50.720">
    <property type="entry name" value="NAD(P)-binding Rossmann-like Domain"/>
    <property type="match status" value="1"/>
</dbReference>
<dbReference type="EMBL" id="JXLC01000038">
    <property type="protein sequence ID" value="OJG85350.1"/>
    <property type="molecule type" value="Genomic_DNA"/>
</dbReference>
<feature type="binding site" evidence="5">
    <location>
        <begin position="13"/>
        <end position="18"/>
    </location>
    <ligand>
        <name>NAD(+)</name>
        <dbReference type="ChEBI" id="CHEBI:57540"/>
    </ligand>
</feature>
<dbReference type="SUPFAM" id="SSF51735">
    <property type="entry name" value="NAD(P)-binding Rossmann-fold domains"/>
    <property type="match status" value="1"/>
</dbReference>
<protein>
    <submittedName>
        <fullName evidence="9">3-hydroxyacyl-CoA dehydrogenase</fullName>
    </submittedName>
</protein>
<dbReference type="Gene3D" id="1.10.1040.10">
    <property type="entry name" value="N-(1-d-carboxylethyl)-l-norvaline Dehydrogenase, domain 2"/>
    <property type="match status" value="1"/>
</dbReference>
<reference evidence="9 11" key="1">
    <citation type="submission" date="2014-12" db="EMBL/GenBank/DDBJ databases">
        <title>Draft genome sequences of 29 type strains of Enterococci.</title>
        <authorList>
            <person name="Zhong Z."/>
            <person name="Sun Z."/>
            <person name="Liu W."/>
            <person name="Zhang W."/>
            <person name="Zhang H."/>
        </authorList>
    </citation>
    <scope>NUCLEOTIDE SEQUENCE [LARGE SCALE GENOMIC DNA]</scope>
    <source>
        <strain evidence="9 11">DSM 22801</strain>
    </source>
</reference>
<evidence type="ECO:0000259" key="7">
    <source>
        <dbReference type="Pfam" id="PF02737"/>
    </source>
</evidence>
<feature type="binding site" evidence="5">
    <location>
        <position position="123"/>
    </location>
    <ligand>
        <name>NAD(+)</name>
        <dbReference type="ChEBI" id="CHEBI:57540"/>
    </ligand>
</feature>
<dbReference type="InterPro" id="IPR006108">
    <property type="entry name" value="3HC_DH_C"/>
</dbReference>
<evidence type="ECO:0000256" key="3">
    <source>
        <dbReference type="ARBA" id="ARBA00023002"/>
    </source>
</evidence>
<dbReference type="Pfam" id="PF00725">
    <property type="entry name" value="3HCDH"/>
    <property type="match status" value="1"/>
</dbReference>
<keyword evidence="5" id="KW-0520">NAD</keyword>
<feature type="binding site" evidence="5">
    <location>
        <position position="101"/>
    </location>
    <ligand>
        <name>NAD(+)</name>
        <dbReference type="ChEBI" id="CHEBI:57540"/>
    </ligand>
</feature>
<dbReference type="KEGG" id="ess:ATZ33_03100"/>
<evidence type="ECO:0000313" key="8">
    <source>
        <dbReference type="EMBL" id="ALS00395.1"/>
    </source>
</evidence>
<keyword evidence="3" id="KW-0560">Oxidoreductase</keyword>
<dbReference type="OrthoDB" id="9771883at2"/>
<evidence type="ECO:0000256" key="4">
    <source>
        <dbReference type="PIRSR" id="PIRSR000105-1"/>
    </source>
</evidence>
<feature type="domain" description="3-hydroxyacyl-CoA dehydrogenase NAD binding" evidence="7">
    <location>
        <begin position="8"/>
        <end position="187"/>
    </location>
</feature>
<dbReference type="GO" id="GO:0016616">
    <property type="term" value="F:oxidoreductase activity, acting on the CH-OH group of donors, NAD or NADP as acceptor"/>
    <property type="evidence" value="ECO:0007669"/>
    <property type="project" value="InterPro"/>
</dbReference>
<accession>A0A0S3K7X0</accession>
<keyword evidence="10" id="KW-1185">Reference proteome</keyword>
<proteinExistence type="inferred from homology"/>
<gene>
    <name evidence="8" type="ORF">ATZ33_03100</name>
    <name evidence="9" type="ORF">RV15_GL002590</name>
</gene>
<dbReference type="PANTHER" id="PTHR48075:SF5">
    <property type="entry name" value="3-HYDROXYBUTYRYL-COA DEHYDROGENASE"/>
    <property type="match status" value="1"/>
</dbReference>
<organism evidence="9 11">
    <name type="scientific">Enterococcus silesiacus</name>
    <dbReference type="NCBI Taxonomy" id="332949"/>
    <lineage>
        <taxon>Bacteria</taxon>
        <taxon>Bacillati</taxon>
        <taxon>Bacillota</taxon>
        <taxon>Bacilli</taxon>
        <taxon>Lactobacillales</taxon>
        <taxon>Enterococcaceae</taxon>
        <taxon>Enterococcus</taxon>
    </lineage>
</organism>
<feature type="binding site" evidence="5">
    <location>
        <position position="36"/>
    </location>
    <ligand>
        <name>NAD(+)</name>
        <dbReference type="ChEBI" id="CHEBI:57540"/>
    </ligand>
</feature>
<dbReference type="RefSeq" id="WP_071879305.1">
    <property type="nucleotide sequence ID" value="NZ_JXLC01000038.1"/>
</dbReference>
<evidence type="ECO:0000256" key="1">
    <source>
        <dbReference type="ARBA" id="ARBA00005086"/>
    </source>
</evidence>
<evidence type="ECO:0000313" key="10">
    <source>
        <dbReference type="Proteomes" id="UP000065511"/>
    </source>
</evidence>
<dbReference type="Proteomes" id="UP000183039">
    <property type="component" value="Unassembled WGS sequence"/>
</dbReference>
<dbReference type="InterPro" id="IPR036291">
    <property type="entry name" value="NAD(P)-bd_dom_sf"/>
</dbReference>
<dbReference type="AlphaFoldDB" id="A0A0S3K7X0"/>
<evidence type="ECO:0000313" key="11">
    <source>
        <dbReference type="Proteomes" id="UP000183039"/>
    </source>
</evidence>
<feature type="binding site" evidence="5">
    <location>
        <position position="147"/>
    </location>
    <ligand>
        <name>NAD(+)</name>
        <dbReference type="ChEBI" id="CHEBI:57540"/>
    </ligand>
</feature>
<dbReference type="EMBL" id="CP013614">
    <property type="protein sequence ID" value="ALS00395.1"/>
    <property type="molecule type" value="Genomic_DNA"/>
</dbReference>
<feature type="site" description="Important for catalytic activity" evidence="4">
    <location>
        <position position="144"/>
    </location>
</feature>
<dbReference type="PIRSF" id="PIRSF000105">
    <property type="entry name" value="HCDH"/>
    <property type="match status" value="1"/>
</dbReference>
<feature type="binding site" evidence="5">
    <location>
        <position position="278"/>
    </location>
    <ligand>
        <name>NAD(+)</name>
        <dbReference type="ChEBI" id="CHEBI:57540"/>
    </ligand>
</feature>
<evidence type="ECO:0000256" key="2">
    <source>
        <dbReference type="ARBA" id="ARBA00009463"/>
    </source>
</evidence>
<comment type="similarity">
    <text evidence="2">Belongs to the 3-hydroxyacyl-CoA dehydrogenase family.</text>
</comment>
<dbReference type="InterPro" id="IPR022694">
    <property type="entry name" value="3-OHacyl-CoA_DH"/>
</dbReference>
<dbReference type="InterPro" id="IPR006176">
    <property type="entry name" value="3-OHacyl-CoA_DH_NAD-bd"/>
</dbReference>
<evidence type="ECO:0000313" key="9">
    <source>
        <dbReference type="EMBL" id="OJG85350.1"/>
    </source>
</evidence>
<dbReference type="SUPFAM" id="SSF48179">
    <property type="entry name" value="6-phosphogluconate dehydrogenase C-terminal domain-like"/>
    <property type="match status" value="1"/>
</dbReference>
<dbReference type="InterPro" id="IPR008927">
    <property type="entry name" value="6-PGluconate_DH-like_C_sf"/>
</dbReference>
<comment type="pathway">
    <text evidence="1">Lipid metabolism; butanoate metabolism.</text>
</comment>
<dbReference type="InterPro" id="IPR013328">
    <property type="entry name" value="6PGD_dom2"/>
</dbReference>
<feature type="domain" description="3-hydroxyacyl-CoA dehydrogenase C-terminal" evidence="6">
    <location>
        <begin position="191"/>
        <end position="286"/>
    </location>
</feature>
<dbReference type="PANTHER" id="PTHR48075">
    <property type="entry name" value="3-HYDROXYACYL-COA DEHYDROGENASE FAMILY PROTEIN"/>
    <property type="match status" value="1"/>
</dbReference>
<evidence type="ECO:0000256" key="5">
    <source>
        <dbReference type="PIRSR" id="PIRSR000105-2"/>
    </source>
</evidence>
<dbReference type="Proteomes" id="UP000065511">
    <property type="component" value="Chromosome"/>
</dbReference>
<dbReference type="GO" id="GO:0006631">
    <property type="term" value="P:fatty acid metabolic process"/>
    <property type="evidence" value="ECO:0007669"/>
    <property type="project" value="InterPro"/>
</dbReference>
<reference evidence="8 10" key="2">
    <citation type="submission" date="2015-12" db="EMBL/GenBank/DDBJ databases">
        <authorList>
            <person name="Lauer A."/>
            <person name="Humrighouse B."/>
            <person name="Loparev V."/>
            <person name="Shewmaker P.L."/>
            <person name="Whitney A.M."/>
            <person name="McLaughlin R.W."/>
        </authorList>
    </citation>
    <scope>NUCLEOTIDE SEQUENCE [LARGE SCALE GENOMIC DNA]</scope>
    <source>
        <strain evidence="8 10">LMG 23085</strain>
    </source>
</reference>